<evidence type="ECO:0000313" key="3">
    <source>
        <dbReference type="Proteomes" id="UP001161497"/>
    </source>
</evidence>
<evidence type="ECO:0000256" key="1">
    <source>
        <dbReference type="SAM" id="MobiDB-lite"/>
    </source>
</evidence>
<evidence type="ECO:0000313" key="2">
    <source>
        <dbReference type="EMBL" id="CAI9084836.1"/>
    </source>
</evidence>
<reference evidence="2" key="1">
    <citation type="submission" date="2023-03" db="EMBL/GenBank/DDBJ databases">
        <authorList>
            <person name="Cremers G."/>
            <person name="Picone N."/>
        </authorList>
    </citation>
    <scope>NUCLEOTIDE SEQUENCE</scope>
    <source>
        <strain evidence="2">Sample_alias</strain>
    </source>
</reference>
<proteinExistence type="predicted"/>
<feature type="region of interest" description="Disordered" evidence="1">
    <location>
        <begin position="34"/>
        <end position="56"/>
    </location>
</feature>
<accession>A0ABM9IB04</accession>
<sequence length="56" mass="6228">MNRYGKPIFAEEAWRADRSEYKQVVAIGGEKEATRLMGSKPPGDTTPTRTICGRIS</sequence>
<dbReference type="EMBL" id="OX458932">
    <property type="protein sequence ID" value="CAI9084836.1"/>
    <property type="molecule type" value="Genomic_DNA"/>
</dbReference>
<organism evidence="2 3">
    <name type="scientific">Candidatus Methylacidiphilum fumarolicum</name>
    <dbReference type="NCBI Taxonomy" id="591154"/>
    <lineage>
        <taxon>Bacteria</taxon>
        <taxon>Pseudomonadati</taxon>
        <taxon>Verrucomicrobiota</taxon>
        <taxon>Methylacidiphilae</taxon>
        <taxon>Methylacidiphilales</taxon>
        <taxon>Methylacidiphilaceae</taxon>
        <taxon>Methylacidiphilum (ex Ratnadevi et al. 2023)</taxon>
    </lineage>
</organism>
<name>A0ABM9IB04_9BACT</name>
<dbReference type="Proteomes" id="UP001161497">
    <property type="component" value="Chromosome"/>
</dbReference>
<gene>
    <name evidence="2" type="ORF">MFUM_0444</name>
</gene>
<keyword evidence="3" id="KW-1185">Reference proteome</keyword>
<protein>
    <submittedName>
        <fullName evidence="2">Uncharacterized protein</fullName>
    </submittedName>
</protein>